<keyword evidence="3" id="KW-1185">Reference proteome</keyword>
<comment type="caution">
    <text evidence="2">The sequence shown here is derived from an EMBL/GenBank/DDBJ whole genome shotgun (WGS) entry which is preliminary data.</text>
</comment>
<evidence type="ECO:0000256" key="1">
    <source>
        <dbReference type="SAM" id="MobiDB-lite"/>
    </source>
</evidence>
<dbReference type="EMBL" id="CAJHIA010000024">
    <property type="protein sequence ID" value="CAD6447125.1"/>
    <property type="molecule type" value="Genomic_DNA"/>
</dbReference>
<protein>
    <submittedName>
        <fullName evidence="2">C5bc5eb2-131b-4bd6-91ae-da345a032cdb-CDS</fullName>
    </submittedName>
</protein>
<proteinExistence type="predicted"/>
<dbReference type="Proteomes" id="UP000624404">
    <property type="component" value="Unassembled WGS sequence"/>
</dbReference>
<feature type="compositionally biased region" description="Polar residues" evidence="1">
    <location>
        <begin position="113"/>
        <end position="125"/>
    </location>
</feature>
<name>A0A8H2VZY8_9HELO</name>
<gene>
    <name evidence="2" type="ORF">SCLTRI_LOCUS6917</name>
</gene>
<feature type="compositionally biased region" description="Polar residues" evidence="1">
    <location>
        <begin position="50"/>
        <end position="68"/>
    </location>
</feature>
<evidence type="ECO:0000313" key="2">
    <source>
        <dbReference type="EMBL" id="CAD6447125.1"/>
    </source>
</evidence>
<feature type="region of interest" description="Disordered" evidence="1">
    <location>
        <begin position="39"/>
        <end position="97"/>
    </location>
</feature>
<organism evidence="2 3">
    <name type="scientific">Sclerotinia trifoliorum</name>
    <dbReference type="NCBI Taxonomy" id="28548"/>
    <lineage>
        <taxon>Eukaryota</taxon>
        <taxon>Fungi</taxon>
        <taxon>Dikarya</taxon>
        <taxon>Ascomycota</taxon>
        <taxon>Pezizomycotina</taxon>
        <taxon>Leotiomycetes</taxon>
        <taxon>Helotiales</taxon>
        <taxon>Sclerotiniaceae</taxon>
        <taxon>Sclerotinia</taxon>
    </lineage>
</organism>
<accession>A0A8H2VZY8</accession>
<feature type="region of interest" description="Disordered" evidence="1">
    <location>
        <begin position="111"/>
        <end position="132"/>
    </location>
</feature>
<evidence type="ECO:0000313" key="3">
    <source>
        <dbReference type="Proteomes" id="UP000624404"/>
    </source>
</evidence>
<dbReference type="AlphaFoldDB" id="A0A8H2VZY8"/>
<sequence>MQKKPPGAPCPQRFRDAIADEHIYLVNKRYHKGITKIQNTQLDLERQETTQRLSNNSADAQWTPSSEMSDPASEASEGSASGGDKDDHGHLTLSDPIESAGKCIERIAHCEENSSTAPAPSSINNGDFLKTDKRIQDEEMSFWAN</sequence>
<dbReference type="OrthoDB" id="3541163at2759"/>
<reference evidence="2" key="1">
    <citation type="submission" date="2020-10" db="EMBL/GenBank/DDBJ databases">
        <authorList>
            <person name="Kusch S."/>
        </authorList>
    </citation>
    <scope>NUCLEOTIDE SEQUENCE</scope>
    <source>
        <strain evidence="2">SwB9</strain>
    </source>
</reference>